<sequence length="60" mass="7372">MLFDRFVSTFKRRWILDGWIKEYLRICPRIKGSINTTIMLVKKITKRRKNESTWEVKIKV</sequence>
<name>A0ABN1J1A8_9FLAO</name>
<organism evidence="1 2">
    <name type="scientific">Aquimarina litoralis</name>
    <dbReference type="NCBI Taxonomy" id="584605"/>
    <lineage>
        <taxon>Bacteria</taxon>
        <taxon>Pseudomonadati</taxon>
        <taxon>Bacteroidota</taxon>
        <taxon>Flavobacteriia</taxon>
        <taxon>Flavobacteriales</taxon>
        <taxon>Flavobacteriaceae</taxon>
        <taxon>Aquimarina</taxon>
    </lineage>
</organism>
<evidence type="ECO:0000313" key="1">
    <source>
        <dbReference type="EMBL" id="GAA0725729.1"/>
    </source>
</evidence>
<accession>A0ABN1J1A8</accession>
<proteinExistence type="predicted"/>
<evidence type="ECO:0008006" key="3">
    <source>
        <dbReference type="Google" id="ProtNLM"/>
    </source>
</evidence>
<dbReference type="Proteomes" id="UP001501758">
    <property type="component" value="Unassembled WGS sequence"/>
</dbReference>
<gene>
    <name evidence="1" type="ORF">GCM10009430_31820</name>
</gene>
<evidence type="ECO:0000313" key="2">
    <source>
        <dbReference type="Proteomes" id="UP001501758"/>
    </source>
</evidence>
<reference evidence="1 2" key="1">
    <citation type="journal article" date="2019" name="Int. J. Syst. Evol. Microbiol.">
        <title>The Global Catalogue of Microorganisms (GCM) 10K type strain sequencing project: providing services to taxonomists for standard genome sequencing and annotation.</title>
        <authorList>
            <consortium name="The Broad Institute Genomics Platform"/>
            <consortium name="The Broad Institute Genome Sequencing Center for Infectious Disease"/>
            <person name="Wu L."/>
            <person name="Ma J."/>
        </authorList>
    </citation>
    <scope>NUCLEOTIDE SEQUENCE [LARGE SCALE GENOMIC DNA]</scope>
    <source>
        <strain evidence="1 2">JCM 15974</strain>
    </source>
</reference>
<comment type="caution">
    <text evidence="1">The sequence shown here is derived from an EMBL/GenBank/DDBJ whole genome shotgun (WGS) entry which is preliminary data.</text>
</comment>
<protein>
    <recommendedName>
        <fullName evidence="3">Transposase DDE domain-containing protein</fullName>
    </recommendedName>
</protein>
<dbReference type="EMBL" id="BAAAGE010000003">
    <property type="protein sequence ID" value="GAA0725729.1"/>
    <property type="molecule type" value="Genomic_DNA"/>
</dbReference>
<keyword evidence="2" id="KW-1185">Reference proteome</keyword>